<dbReference type="Gene3D" id="3.30.70.270">
    <property type="match status" value="1"/>
</dbReference>
<evidence type="ECO:0000256" key="1">
    <source>
        <dbReference type="ARBA" id="ARBA00022679"/>
    </source>
</evidence>
<protein>
    <recommendedName>
        <fullName evidence="11">Integrase zinc-binding domain-containing protein</fullName>
    </recommendedName>
</protein>
<accession>A0ABM3QY49</accession>
<evidence type="ECO:0000259" key="7">
    <source>
        <dbReference type="Pfam" id="PF17917"/>
    </source>
</evidence>
<evidence type="ECO:0000256" key="3">
    <source>
        <dbReference type="ARBA" id="ARBA00022722"/>
    </source>
</evidence>
<dbReference type="RefSeq" id="XP_056688281.1">
    <property type="nucleotide sequence ID" value="XM_056832303.1"/>
</dbReference>
<dbReference type="InterPro" id="IPR043128">
    <property type="entry name" value="Rev_trsase/Diguanyl_cyclase"/>
</dbReference>
<dbReference type="PANTHER" id="PTHR48475:SF2">
    <property type="entry name" value="RIBONUCLEASE H"/>
    <property type="match status" value="1"/>
</dbReference>
<sequence>MKEEDHIKDLAETFANLRKYKMKLNPKKCVFGVRAGKFLEFMVSERGIDVNPDKVQAALDLPEPKTKRDVQRLTDAETRYPLIEKVAYAVVVAARKLRPYFDSHQVVVLTDQPLEKVLDKIERSGRLAAWAFELSAFGIKYQPRTAIKAQALANFLAECSYQEMLDDTKRTWEVYTDGSSTVNGLGAGVVLIPPVGKNIEYVLKFAIAYKEKGELPEDKLQARKLKRFNQRFIIDANGELMRRSFSAPLLKCVGPTNADYILREIHLGICGNHIGGRALAHKALRAGFWWPTMVSEAKALTRKCEKCQKFAPAIHQPAQALQSTLYPLPFSQWGLDIIGPFPSAVNQK</sequence>
<evidence type="ECO:0000256" key="2">
    <source>
        <dbReference type="ARBA" id="ARBA00022695"/>
    </source>
</evidence>
<feature type="domain" description="Reverse transcriptase RNase H-like" evidence="7">
    <location>
        <begin position="72"/>
        <end position="137"/>
    </location>
</feature>
<organism evidence="9 10">
    <name type="scientific">Spinacia oleracea</name>
    <name type="common">Spinach</name>
    <dbReference type="NCBI Taxonomy" id="3562"/>
    <lineage>
        <taxon>Eukaryota</taxon>
        <taxon>Viridiplantae</taxon>
        <taxon>Streptophyta</taxon>
        <taxon>Embryophyta</taxon>
        <taxon>Tracheophyta</taxon>
        <taxon>Spermatophyta</taxon>
        <taxon>Magnoliopsida</taxon>
        <taxon>eudicotyledons</taxon>
        <taxon>Gunneridae</taxon>
        <taxon>Pentapetalae</taxon>
        <taxon>Caryophyllales</taxon>
        <taxon>Chenopodiaceae</taxon>
        <taxon>Chenopodioideae</taxon>
        <taxon>Anserineae</taxon>
        <taxon>Spinacia</taxon>
    </lineage>
</organism>
<name>A0ABM3QY49_SPIOL</name>
<gene>
    <name evidence="10" type="primary">LOC130463231</name>
</gene>
<evidence type="ECO:0008006" key="11">
    <source>
        <dbReference type="Google" id="ProtNLM"/>
    </source>
</evidence>
<dbReference type="PANTHER" id="PTHR48475">
    <property type="entry name" value="RIBONUCLEASE H"/>
    <property type="match status" value="1"/>
</dbReference>
<dbReference type="Pfam" id="PF17921">
    <property type="entry name" value="Integrase_H2C2"/>
    <property type="match status" value="1"/>
</dbReference>
<feature type="domain" description="Integrase zinc-binding" evidence="8">
    <location>
        <begin position="259"/>
        <end position="312"/>
    </location>
</feature>
<evidence type="ECO:0000256" key="6">
    <source>
        <dbReference type="ARBA" id="ARBA00022918"/>
    </source>
</evidence>
<dbReference type="InterPro" id="IPR041588">
    <property type="entry name" value="Integrase_H2C2"/>
</dbReference>
<keyword evidence="5" id="KW-0378">Hydrolase</keyword>
<keyword evidence="2" id="KW-0548">Nucleotidyltransferase</keyword>
<evidence type="ECO:0000256" key="5">
    <source>
        <dbReference type="ARBA" id="ARBA00022801"/>
    </source>
</evidence>
<keyword evidence="4" id="KW-0255">Endonuclease</keyword>
<dbReference type="Gene3D" id="1.10.340.70">
    <property type="match status" value="1"/>
</dbReference>
<dbReference type="GeneID" id="130463231"/>
<dbReference type="InterPro" id="IPR043502">
    <property type="entry name" value="DNA/RNA_pol_sf"/>
</dbReference>
<dbReference type="InterPro" id="IPR041373">
    <property type="entry name" value="RT_RNaseH"/>
</dbReference>
<reference evidence="9" key="1">
    <citation type="journal article" date="2021" name="Nat. Commun.">
        <title>Genomic analyses provide insights into spinach domestication and the genetic basis of agronomic traits.</title>
        <authorList>
            <person name="Cai X."/>
            <person name="Sun X."/>
            <person name="Xu C."/>
            <person name="Sun H."/>
            <person name="Wang X."/>
            <person name="Ge C."/>
            <person name="Zhang Z."/>
            <person name="Wang Q."/>
            <person name="Fei Z."/>
            <person name="Jiao C."/>
            <person name="Wang Q."/>
        </authorList>
    </citation>
    <scope>NUCLEOTIDE SEQUENCE [LARGE SCALE GENOMIC DNA]</scope>
    <source>
        <strain evidence="9">cv. Varoflay</strain>
    </source>
</reference>
<dbReference type="Proteomes" id="UP000813463">
    <property type="component" value="Chromosome 6"/>
</dbReference>
<dbReference type="SUPFAM" id="SSF56672">
    <property type="entry name" value="DNA/RNA polymerases"/>
    <property type="match status" value="1"/>
</dbReference>
<evidence type="ECO:0000313" key="9">
    <source>
        <dbReference type="Proteomes" id="UP000813463"/>
    </source>
</evidence>
<reference evidence="10" key="2">
    <citation type="submission" date="2025-08" db="UniProtKB">
        <authorList>
            <consortium name="RefSeq"/>
        </authorList>
    </citation>
    <scope>IDENTIFICATION</scope>
    <source>
        <tissue evidence="10">Leaf</tissue>
    </source>
</reference>
<keyword evidence="9" id="KW-1185">Reference proteome</keyword>
<evidence type="ECO:0000256" key="4">
    <source>
        <dbReference type="ARBA" id="ARBA00022759"/>
    </source>
</evidence>
<proteinExistence type="predicted"/>
<evidence type="ECO:0000259" key="8">
    <source>
        <dbReference type="Pfam" id="PF17921"/>
    </source>
</evidence>
<keyword evidence="1" id="KW-0808">Transferase</keyword>
<keyword evidence="3" id="KW-0540">Nuclease</keyword>
<evidence type="ECO:0000313" key="10">
    <source>
        <dbReference type="RefSeq" id="XP_056688281.1"/>
    </source>
</evidence>
<dbReference type="Pfam" id="PF17917">
    <property type="entry name" value="RT_RNaseH"/>
    <property type="match status" value="1"/>
</dbReference>
<keyword evidence="6" id="KW-0695">RNA-directed DNA polymerase</keyword>